<dbReference type="eggNOG" id="COG0792">
    <property type="taxonomic scope" value="Bacteria"/>
</dbReference>
<dbReference type="Proteomes" id="UP000009282">
    <property type="component" value="Chromosome"/>
</dbReference>
<evidence type="ECO:0000256" key="1">
    <source>
        <dbReference type="ARBA" id="ARBA00006738"/>
    </source>
</evidence>
<dbReference type="RefSeq" id="WP_014107757.1">
    <property type="nucleotide sequence ID" value="NC_016041.1"/>
</dbReference>
<dbReference type="InterPro" id="IPR003509">
    <property type="entry name" value="UPF0102_YraN-like"/>
</dbReference>
<dbReference type="InterPro" id="IPR011335">
    <property type="entry name" value="Restrct_endonuc-II-like"/>
</dbReference>
<protein>
    <recommendedName>
        <fullName evidence="2">UPF0102 protein GNIT_0738</fullName>
    </recommendedName>
</protein>
<dbReference type="Pfam" id="PF02021">
    <property type="entry name" value="UPF0102"/>
    <property type="match status" value="1"/>
</dbReference>
<dbReference type="STRING" id="1085623.GNIT_0738"/>
<dbReference type="SUPFAM" id="SSF52980">
    <property type="entry name" value="Restriction endonuclease-like"/>
    <property type="match status" value="1"/>
</dbReference>
<comment type="similarity">
    <text evidence="1 2">Belongs to the UPF0102 family.</text>
</comment>
<dbReference type="KEGG" id="gni:GNIT_0738"/>
<evidence type="ECO:0000313" key="4">
    <source>
        <dbReference type="Proteomes" id="UP000009282"/>
    </source>
</evidence>
<keyword evidence="4" id="KW-1185">Reference proteome</keyword>
<dbReference type="AlphaFoldDB" id="G4QJ14"/>
<dbReference type="HAMAP" id="MF_00048">
    <property type="entry name" value="UPF0102"/>
    <property type="match status" value="1"/>
</dbReference>
<proteinExistence type="inferred from homology"/>
<sequence length="112" mass="13078">MASLIGHDAEQTAKRYLLEHSLQFLEQNYKAKVGEIDLIMLDEHQLVFVEVKFRSTNSHGCAAEQFTSKKRKKLERTINYYLLQKKLNPHHTNLRIDVVAIDGEQVNWIKNV</sequence>
<dbReference type="Gene3D" id="3.40.1350.10">
    <property type="match status" value="1"/>
</dbReference>
<dbReference type="HOGENOM" id="CLU_115353_1_1_6"/>
<dbReference type="OrthoDB" id="9794876at2"/>
<dbReference type="GO" id="GO:0003676">
    <property type="term" value="F:nucleic acid binding"/>
    <property type="evidence" value="ECO:0007669"/>
    <property type="project" value="InterPro"/>
</dbReference>
<dbReference type="InterPro" id="IPR011856">
    <property type="entry name" value="tRNA_endonuc-like_dom_sf"/>
</dbReference>
<name>G4QJ14_GLANF</name>
<evidence type="ECO:0000256" key="2">
    <source>
        <dbReference type="HAMAP-Rule" id="MF_00048"/>
    </source>
</evidence>
<evidence type="ECO:0000313" key="3">
    <source>
        <dbReference type="EMBL" id="AEP28882.1"/>
    </source>
</evidence>
<gene>
    <name evidence="3" type="ordered locus">GNIT_0738</name>
</gene>
<dbReference type="PANTHER" id="PTHR34039:SF1">
    <property type="entry name" value="UPF0102 PROTEIN YRAN"/>
    <property type="match status" value="1"/>
</dbReference>
<dbReference type="EMBL" id="CP003060">
    <property type="protein sequence ID" value="AEP28882.1"/>
    <property type="molecule type" value="Genomic_DNA"/>
</dbReference>
<dbReference type="PANTHER" id="PTHR34039">
    <property type="entry name" value="UPF0102 PROTEIN YRAN"/>
    <property type="match status" value="1"/>
</dbReference>
<reference evidence="3 4" key="1">
    <citation type="journal article" date="2011" name="J. Bacteriol.">
        <title>Complete genome sequence of seawater bacterium Glaciecola nitratireducens FR1064T.</title>
        <authorList>
            <person name="Bian F."/>
            <person name="Qin Q.L."/>
            <person name="Xie B.B."/>
            <person name="Shu Y.L."/>
            <person name="Zhang X.Y."/>
            <person name="Yu Y."/>
            <person name="Chen B."/>
            <person name="Chen X.L."/>
            <person name="Zhou B.C."/>
            <person name="Zhang Y.Z."/>
        </authorList>
    </citation>
    <scope>NUCLEOTIDE SEQUENCE [LARGE SCALE GENOMIC DNA]</scope>
    <source>
        <strain evidence="4">JCM 12485 / KCTC 12276 / FR1064</strain>
    </source>
</reference>
<organism evidence="3 4">
    <name type="scientific">Glaciecola nitratireducens (strain JCM 12485 / KCTC 12276 / FR1064)</name>
    <dbReference type="NCBI Taxonomy" id="1085623"/>
    <lineage>
        <taxon>Bacteria</taxon>
        <taxon>Pseudomonadati</taxon>
        <taxon>Pseudomonadota</taxon>
        <taxon>Gammaproteobacteria</taxon>
        <taxon>Alteromonadales</taxon>
        <taxon>Alteromonadaceae</taxon>
        <taxon>Brumicola</taxon>
    </lineage>
</organism>
<dbReference type="NCBIfam" id="NF009150">
    <property type="entry name" value="PRK12497.1-3"/>
    <property type="match status" value="1"/>
</dbReference>
<dbReference type="NCBIfam" id="TIGR00252">
    <property type="entry name" value="YraN family protein"/>
    <property type="match status" value="1"/>
</dbReference>
<accession>G4QJ14</accession>